<keyword evidence="8 12" id="KW-1133">Transmembrane helix</keyword>
<evidence type="ECO:0000256" key="8">
    <source>
        <dbReference type="ARBA" id="ARBA00022989"/>
    </source>
</evidence>
<evidence type="ECO:0000256" key="6">
    <source>
        <dbReference type="ARBA" id="ARBA00022868"/>
    </source>
</evidence>
<evidence type="ECO:0000256" key="2">
    <source>
        <dbReference type="ARBA" id="ARBA00004651"/>
    </source>
</evidence>
<evidence type="ECO:0000256" key="12">
    <source>
        <dbReference type="RuleBase" id="RU010713"/>
    </source>
</evidence>
<comment type="caution">
    <text evidence="12">Lacks conserved residue(s) required for the propagation of feature annotation.</text>
</comment>
<evidence type="ECO:0000256" key="11">
    <source>
        <dbReference type="ARBA" id="ARBA00023303"/>
    </source>
</evidence>
<feature type="transmembrane region" description="Helical" evidence="12">
    <location>
        <begin position="17"/>
        <end position="41"/>
    </location>
</feature>
<dbReference type="GO" id="GO:0034220">
    <property type="term" value="P:monoatomic ion transmembrane transport"/>
    <property type="evidence" value="ECO:0007669"/>
    <property type="project" value="UniProtKB-KW"/>
</dbReference>
<evidence type="ECO:0000313" key="13">
    <source>
        <dbReference type="EMBL" id="NOV52342.1"/>
    </source>
</evidence>
<dbReference type="GO" id="GO:0005921">
    <property type="term" value="C:gap junction"/>
    <property type="evidence" value="ECO:0007669"/>
    <property type="project" value="UniProtKB-SubCell"/>
</dbReference>
<organism evidence="13">
    <name type="scientific">Amblyomma tuberculatum</name>
    <dbReference type="NCBI Taxonomy" id="48802"/>
    <lineage>
        <taxon>Eukaryota</taxon>
        <taxon>Metazoa</taxon>
        <taxon>Ecdysozoa</taxon>
        <taxon>Arthropoda</taxon>
        <taxon>Chelicerata</taxon>
        <taxon>Arachnida</taxon>
        <taxon>Acari</taxon>
        <taxon>Parasitiformes</taxon>
        <taxon>Ixodida</taxon>
        <taxon>Ixodoidea</taxon>
        <taxon>Ixodidae</taxon>
        <taxon>Amblyomminae</taxon>
        <taxon>Amblyomma</taxon>
    </lineage>
</organism>
<comment type="similarity">
    <text evidence="12">Belongs to the pannexin family.</text>
</comment>
<evidence type="ECO:0000256" key="1">
    <source>
        <dbReference type="ARBA" id="ARBA00004610"/>
    </source>
</evidence>
<keyword evidence="6" id="KW-0303">Gap junction</keyword>
<evidence type="ECO:0000256" key="9">
    <source>
        <dbReference type="ARBA" id="ARBA00023065"/>
    </source>
</evidence>
<dbReference type="Pfam" id="PF00876">
    <property type="entry name" value="Innexin"/>
    <property type="match status" value="1"/>
</dbReference>
<dbReference type="PANTHER" id="PTHR11893">
    <property type="entry name" value="INNEXIN"/>
    <property type="match status" value="1"/>
</dbReference>
<evidence type="ECO:0000256" key="5">
    <source>
        <dbReference type="ARBA" id="ARBA00022692"/>
    </source>
</evidence>
<evidence type="ECO:0000256" key="3">
    <source>
        <dbReference type="ARBA" id="ARBA00022448"/>
    </source>
</evidence>
<keyword evidence="10 12" id="KW-0472">Membrane</keyword>
<protein>
    <recommendedName>
        <fullName evidence="12">Innexin</fullName>
    </recommendedName>
</protein>
<evidence type="ECO:0000256" key="10">
    <source>
        <dbReference type="ARBA" id="ARBA00023136"/>
    </source>
</evidence>
<keyword evidence="3 12" id="KW-0813">Transport</keyword>
<dbReference type="AlphaFoldDB" id="A0A6M2E1G1"/>
<accession>A0A6M2E1G1</accession>
<comment type="subcellular location">
    <subcellularLocation>
        <location evidence="1">Cell junction</location>
        <location evidence="1">Gap junction</location>
    </subcellularLocation>
    <subcellularLocation>
        <location evidence="2 12">Cell membrane</location>
        <topology evidence="2 12">Multi-pass membrane protein</topology>
    </subcellularLocation>
</comment>
<proteinExistence type="inferred from homology"/>
<keyword evidence="11 12" id="KW-0407">Ion channel</keyword>
<reference evidence="13" key="1">
    <citation type="submission" date="2019-12" db="EMBL/GenBank/DDBJ databases">
        <title>The sialotranscriptome of the gopher-tortoise tick, Amblyomma tuberculatum.</title>
        <authorList>
            <person name="Karim S."/>
            <person name="Andersen J."/>
            <person name="Kumar D."/>
            <person name="Adamson S."/>
            <person name="Ennen J."/>
            <person name="Qualis C.P."/>
            <person name="Ribeiro J.M.C."/>
        </authorList>
    </citation>
    <scope>NUCLEOTIDE SEQUENCE</scope>
    <source>
        <strain evidence="13">Removed</strain>
        <tissue evidence="13">Salivary glands</tissue>
    </source>
</reference>
<evidence type="ECO:0000256" key="7">
    <source>
        <dbReference type="ARBA" id="ARBA00022949"/>
    </source>
</evidence>
<gene>
    <name evidence="12" type="primary">inx</name>
</gene>
<evidence type="ECO:0000256" key="4">
    <source>
        <dbReference type="ARBA" id="ARBA00022475"/>
    </source>
</evidence>
<sequence length="107" mass="12611">MCVLPINIINEKIYVFLWFWFVILAVVSGFVVVYRAVLIIWSPARFYVLRSKARLVNVTYLERVLDRCNVGEWFLLDLLVKNLDPVHYRDLISDLEKHLEGKSLELA</sequence>
<dbReference type="GO" id="GO:0005243">
    <property type="term" value="F:gap junction channel activity"/>
    <property type="evidence" value="ECO:0007669"/>
    <property type="project" value="TreeGrafter"/>
</dbReference>
<keyword evidence="9 12" id="KW-0406">Ion transport</keyword>
<dbReference type="PROSITE" id="PS51013">
    <property type="entry name" value="PANNEXIN"/>
    <property type="match status" value="1"/>
</dbReference>
<dbReference type="GO" id="GO:0007602">
    <property type="term" value="P:phototransduction"/>
    <property type="evidence" value="ECO:0007669"/>
    <property type="project" value="TreeGrafter"/>
</dbReference>
<name>A0A6M2E1G1_9ACAR</name>
<dbReference type="GO" id="GO:0005886">
    <property type="term" value="C:plasma membrane"/>
    <property type="evidence" value="ECO:0007669"/>
    <property type="project" value="UniProtKB-SubCell"/>
</dbReference>
<comment type="function">
    <text evidence="12">Structural component of the gap junctions.</text>
</comment>
<keyword evidence="7" id="KW-0965">Cell junction</keyword>
<dbReference type="PANTHER" id="PTHR11893:SF41">
    <property type="entry name" value="INNEXIN INX2"/>
    <property type="match status" value="1"/>
</dbReference>
<dbReference type="EMBL" id="GIDH01000399">
    <property type="protein sequence ID" value="NOV52342.1"/>
    <property type="molecule type" value="Transcribed_RNA"/>
</dbReference>
<keyword evidence="4" id="KW-1003">Cell membrane</keyword>
<dbReference type="InterPro" id="IPR000990">
    <property type="entry name" value="Innexin"/>
</dbReference>
<keyword evidence="5 12" id="KW-0812">Transmembrane</keyword>